<dbReference type="PANTHER" id="PTHR38434">
    <property type="entry name" value="BLL2549 PROTEIN"/>
    <property type="match status" value="1"/>
</dbReference>
<keyword evidence="4" id="KW-1185">Reference proteome</keyword>
<dbReference type="EMBL" id="BAHC01000243">
    <property type="protein sequence ID" value="GAB93729.1"/>
    <property type="molecule type" value="Genomic_DNA"/>
</dbReference>
<evidence type="ECO:0000313" key="3">
    <source>
        <dbReference type="EMBL" id="GAB93729.1"/>
    </source>
</evidence>
<feature type="transmembrane region" description="Helical" evidence="2">
    <location>
        <begin position="227"/>
        <end position="247"/>
    </location>
</feature>
<feature type="transmembrane region" description="Helical" evidence="2">
    <location>
        <begin position="583"/>
        <end position="601"/>
    </location>
</feature>
<feature type="transmembrane region" description="Helical" evidence="2">
    <location>
        <begin position="641"/>
        <end position="659"/>
    </location>
</feature>
<feature type="transmembrane region" description="Helical" evidence="2">
    <location>
        <begin position="518"/>
        <end position="536"/>
    </location>
</feature>
<dbReference type="Proteomes" id="UP000008363">
    <property type="component" value="Unassembled WGS sequence"/>
</dbReference>
<dbReference type="eggNOG" id="COG3266">
    <property type="taxonomic scope" value="Bacteria"/>
</dbReference>
<feature type="transmembrane region" description="Helical" evidence="2">
    <location>
        <begin position="299"/>
        <end position="317"/>
    </location>
</feature>
<accession>K6X4K3</accession>
<feature type="transmembrane region" description="Helical" evidence="2">
    <location>
        <begin position="195"/>
        <end position="215"/>
    </location>
</feature>
<feature type="compositionally biased region" description="Pro residues" evidence="1">
    <location>
        <begin position="60"/>
        <end position="87"/>
    </location>
</feature>
<feature type="compositionally biased region" description="Pro residues" evidence="1">
    <location>
        <begin position="97"/>
        <end position="144"/>
    </location>
</feature>
<dbReference type="Pfam" id="PF10101">
    <property type="entry name" value="DUF2339"/>
    <property type="match status" value="2"/>
</dbReference>
<evidence type="ECO:0000256" key="1">
    <source>
        <dbReference type="SAM" id="MobiDB-lite"/>
    </source>
</evidence>
<dbReference type="STRING" id="1108045.GORHZ_243_00030"/>
<protein>
    <recommendedName>
        <fullName evidence="5">DUF2339 domain-containing protein</fullName>
    </recommendedName>
</protein>
<feature type="transmembrane region" description="Helical" evidence="2">
    <location>
        <begin position="253"/>
        <end position="270"/>
    </location>
</feature>
<feature type="transmembrane region" description="Helical" evidence="2">
    <location>
        <begin position="324"/>
        <end position="343"/>
    </location>
</feature>
<reference evidence="3 4" key="1">
    <citation type="submission" date="2012-08" db="EMBL/GenBank/DDBJ databases">
        <title>Whole genome shotgun sequence of Gordonia rhizosphera NBRC 16068.</title>
        <authorList>
            <person name="Takarada H."/>
            <person name="Isaki S."/>
            <person name="Hosoyama A."/>
            <person name="Tsuchikane K."/>
            <person name="Katsumata H."/>
            <person name="Baba S."/>
            <person name="Ohji S."/>
            <person name="Yamazaki S."/>
            <person name="Fujita N."/>
        </authorList>
    </citation>
    <scope>NUCLEOTIDE SEQUENCE [LARGE SCALE GENOMIC DNA]</scope>
    <source>
        <strain evidence="3 4">NBRC 16068</strain>
    </source>
</reference>
<feature type="transmembrane region" description="Helical" evidence="2">
    <location>
        <begin position="430"/>
        <end position="447"/>
    </location>
</feature>
<feature type="region of interest" description="Disordered" evidence="1">
    <location>
        <begin position="33"/>
        <end position="146"/>
    </location>
</feature>
<gene>
    <name evidence="3" type="ORF">GORHZ_243_00030</name>
</gene>
<name>K6X4K3_9ACTN</name>
<feature type="transmembrane region" description="Helical" evidence="2">
    <location>
        <begin position="548"/>
        <end position="571"/>
    </location>
</feature>
<feature type="transmembrane region" description="Helical" evidence="2">
    <location>
        <begin position="277"/>
        <end position="293"/>
    </location>
</feature>
<dbReference type="AlphaFoldDB" id="K6X4K3"/>
<keyword evidence="2" id="KW-0812">Transmembrane</keyword>
<keyword evidence="2" id="KW-1133">Transmembrane helix</keyword>
<evidence type="ECO:0000256" key="2">
    <source>
        <dbReference type="SAM" id="Phobius"/>
    </source>
</evidence>
<comment type="caution">
    <text evidence="3">The sequence shown here is derived from an EMBL/GenBank/DDBJ whole genome shotgun (WGS) entry which is preliminary data.</text>
</comment>
<feature type="transmembrane region" description="Helical" evidence="2">
    <location>
        <begin position="377"/>
        <end position="394"/>
    </location>
</feature>
<evidence type="ECO:0008006" key="5">
    <source>
        <dbReference type="Google" id="ProtNLM"/>
    </source>
</evidence>
<feature type="transmembrane region" description="Helical" evidence="2">
    <location>
        <begin position="400"/>
        <end position="418"/>
    </location>
</feature>
<proteinExistence type="predicted"/>
<organism evidence="3 4">
    <name type="scientific">Gordonia rhizosphera NBRC 16068</name>
    <dbReference type="NCBI Taxonomy" id="1108045"/>
    <lineage>
        <taxon>Bacteria</taxon>
        <taxon>Bacillati</taxon>
        <taxon>Actinomycetota</taxon>
        <taxon>Actinomycetes</taxon>
        <taxon>Mycobacteriales</taxon>
        <taxon>Gordoniaceae</taxon>
        <taxon>Gordonia</taxon>
    </lineage>
</organism>
<keyword evidence="2" id="KW-0472">Membrane</keyword>
<dbReference type="InterPro" id="IPR019286">
    <property type="entry name" value="DUF2339_TM"/>
</dbReference>
<feature type="transmembrane region" description="Helical" evidence="2">
    <location>
        <begin position="613"/>
        <end position="635"/>
    </location>
</feature>
<feature type="transmembrane region" description="Helical" evidence="2">
    <location>
        <begin position="453"/>
        <end position="471"/>
    </location>
</feature>
<feature type="transmembrane region" description="Helical" evidence="2">
    <location>
        <begin position="349"/>
        <end position="370"/>
    </location>
</feature>
<feature type="transmembrane region" description="Helical" evidence="2">
    <location>
        <begin position="478"/>
        <end position="498"/>
    </location>
</feature>
<dbReference type="PANTHER" id="PTHR38434:SF1">
    <property type="entry name" value="BLL2549 PROTEIN"/>
    <property type="match status" value="1"/>
</dbReference>
<feature type="transmembrane region" description="Helical" evidence="2">
    <location>
        <begin position="166"/>
        <end position="189"/>
    </location>
</feature>
<evidence type="ECO:0000313" key="4">
    <source>
        <dbReference type="Proteomes" id="UP000008363"/>
    </source>
</evidence>
<dbReference type="eggNOG" id="COG5373">
    <property type="taxonomic scope" value="Bacteria"/>
</dbReference>
<sequence>MHRISGEFADIVLRMTTVSDDMATLEALLTAPSASISPGTTPRHPTEMTTPVAPQATPVAPQPAPPRVGPPPPQYPQPGAYPPPQYPQVPGQYAGGPYPPPPYPPGQFPPPGPVPPAPSPYPPGPRPPAPGVPGPGAPGAPYQPRPRRTLSEQIAAAGERGLIGKLLAAVGVTITLIGVVFMLVLAAQAGLLSPGIRVAGGGVLAAALFGAGVYLGRDTRKRPGAMALVATGVATALFDVLAATAIYHWLPAPVALIAAAVLAAGGLAVAHLWNSQTLGLMVGIPLVVFAPFLTDGPNALLIGFLLTYAAATLWIQVGRDWTAMFAVNTAVATLPLFHVSAFVPDEDRLLFVVAVSINLLLALGSAIILLRTSTRPLILALVSAAAIVPMIGAANVTEGGVATTLLASATVVLAALAFTGGRFPTLTRPVRIVWLSAAAITALAALGSTLTDAGMSIGIATLGLLTAVAAGTTKEMALPLRVIATVLTAIALLSMLLIGAIDQLMPENDLETADHAKLLIVAVIALAAVVLLTWLWGRSLTGQNVGIVGTIGGVIVLWLVTQICVGLAAVITGGTDEGFRGGHAAATILWVLAAAAGLLWARHQRGSARALTLTVSLAIIVAAVAKLFLFDLAALDGVFRVIAFIVVGLLLLALGVPYAQSLDSDESRPPADTRTK</sequence>